<keyword evidence="2" id="KW-1133">Transmembrane helix</keyword>
<reference evidence="3 4" key="1">
    <citation type="submission" date="2018-08" db="EMBL/GenBank/DDBJ databases">
        <title>Erythrobacter zhengii sp.nov., a bacterium isolated from deep-sea sediment.</title>
        <authorList>
            <person name="Fang C."/>
            <person name="Wu Y.-H."/>
            <person name="Sun C."/>
            <person name="Wang H."/>
            <person name="Cheng H."/>
            <person name="Meng F.-X."/>
            <person name="Wang C.-S."/>
            <person name="Xu X.-W."/>
        </authorList>
    </citation>
    <scope>NUCLEOTIDE SEQUENCE [LARGE SCALE GENOMIC DNA]</scope>
    <source>
        <strain evidence="3 4">CCTCC AB 2015396</strain>
    </source>
</reference>
<dbReference type="PANTHER" id="PTHR30438">
    <property type="entry name" value="36 KDA ANTIGEN-RELATED"/>
    <property type="match status" value="1"/>
</dbReference>
<keyword evidence="2" id="KW-0472">Membrane</keyword>
<accession>A0A3A1P2B4</accession>
<dbReference type="EMBL" id="QXFM01000135">
    <property type="protein sequence ID" value="RIV81596.1"/>
    <property type="molecule type" value="Genomic_DNA"/>
</dbReference>
<evidence type="ECO:0000313" key="3">
    <source>
        <dbReference type="EMBL" id="RIV81596.1"/>
    </source>
</evidence>
<sequence length="343" mass="35757">MANEADLATDHPPRGGARSPSHRLALTGLALAVGLAAAGLWYASRPAPAPLQGVVEAEEASVATKAFARVVSLAADEGDEVRQGQILGELSSPALDLLVNQSEAGLTTADALNALADNGARPEDIASLREVSVAADAAAGLATVTAQRMERLYAQGVISAQRRDEATAGRTAAVANAAAARAQYQRALAGRREETRTITAAQDKAAAERLEAAREAEAEKQLIAPMSGTVERRLAAPGEVVGPGVPIFRIIDTAHPYVTLRVGESRLQGLRKGARLAGRVPALGERELEFVVTSISASADYTSEQATRQGGDYDARSFALKLAPVQNDGGLLPGMSVLFDWPQ</sequence>
<dbReference type="OrthoDB" id="9793801at2"/>
<dbReference type="Proteomes" id="UP000265366">
    <property type="component" value="Unassembled WGS sequence"/>
</dbReference>
<evidence type="ECO:0000256" key="1">
    <source>
        <dbReference type="SAM" id="MobiDB-lite"/>
    </source>
</evidence>
<dbReference type="SUPFAM" id="SSF111369">
    <property type="entry name" value="HlyD-like secretion proteins"/>
    <property type="match status" value="1"/>
</dbReference>
<protein>
    <submittedName>
        <fullName evidence="3">HlyD family efflux transporter periplasmic adaptor subunit</fullName>
    </submittedName>
</protein>
<dbReference type="PANTHER" id="PTHR30438:SF1">
    <property type="entry name" value="36 KDA ANTIGEN"/>
    <property type="match status" value="1"/>
</dbReference>
<keyword evidence="2" id="KW-0812">Transmembrane</keyword>
<dbReference type="RefSeq" id="WP_119594135.1">
    <property type="nucleotide sequence ID" value="NZ_QXFM01000135.1"/>
</dbReference>
<evidence type="ECO:0000313" key="4">
    <source>
        <dbReference type="Proteomes" id="UP000265366"/>
    </source>
</evidence>
<name>A0A3A1P2B4_9SPHN</name>
<dbReference type="AlphaFoldDB" id="A0A3A1P2B4"/>
<feature type="region of interest" description="Disordered" evidence="1">
    <location>
        <begin position="1"/>
        <end position="21"/>
    </location>
</feature>
<gene>
    <name evidence="3" type="ORF">D2V17_16910</name>
</gene>
<organism evidence="3 4">
    <name type="scientific">Aurantiacibacter xanthus</name>
    <dbReference type="NCBI Taxonomy" id="1784712"/>
    <lineage>
        <taxon>Bacteria</taxon>
        <taxon>Pseudomonadati</taxon>
        <taxon>Pseudomonadota</taxon>
        <taxon>Alphaproteobacteria</taxon>
        <taxon>Sphingomonadales</taxon>
        <taxon>Erythrobacteraceae</taxon>
        <taxon>Aurantiacibacter</taxon>
    </lineage>
</organism>
<dbReference type="Gene3D" id="2.40.30.170">
    <property type="match status" value="1"/>
</dbReference>
<dbReference type="Gene3D" id="2.40.50.100">
    <property type="match status" value="1"/>
</dbReference>
<keyword evidence="4" id="KW-1185">Reference proteome</keyword>
<proteinExistence type="predicted"/>
<feature type="transmembrane region" description="Helical" evidence="2">
    <location>
        <begin position="24"/>
        <end position="43"/>
    </location>
</feature>
<evidence type="ECO:0000256" key="2">
    <source>
        <dbReference type="SAM" id="Phobius"/>
    </source>
</evidence>
<comment type="caution">
    <text evidence="3">The sequence shown here is derived from an EMBL/GenBank/DDBJ whole genome shotgun (WGS) entry which is preliminary data.</text>
</comment>